<evidence type="ECO:0000313" key="4">
    <source>
        <dbReference type="EMBL" id="GAC82862.1"/>
    </source>
</evidence>
<dbReference type="RefSeq" id="WP_006899098.1">
    <property type="nucleotide sequence ID" value="NZ_BAOQ01000006.1"/>
</dbReference>
<feature type="region of interest" description="Disordered" evidence="1">
    <location>
        <begin position="1"/>
        <end position="21"/>
    </location>
</feature>
<evidence type="ECO:0000256" key="1">
    <source>
        <dbReference type="SAM" id="MobiDB-lite"/>
    </source>
</evidence>
<dbReference type="InterPro" id="IPR018929">
    <property type="entry name" value="DUF2510"/>
</dbReference>
<accession>A0ABQ0IH89</accession>
<dbReference type="Pfam" id="PF10708">
    <property type="entry name" value="DUF2510"/>
    <property type="match status" value="1"/>
</dbReference>
<evidence type="ECO:0000313" key="5">
    <source>
        <dbReference type="Proteomes" id="UP000035021"/>
    </source>
</evidence>
<name>A0ABQ0IH89_9ACTN</name>
<feature type="region of interest" description="Disordered" evidence="1">
    <location>
        <begin position="77"/>
        <end position="107"/>
    </location>
</feature>
<keyword evidence="2" id="KW-0472">Membrane</keyword>
<organism evidence="4 5">
    <name type="scientific">Gordonia paraffinivorans NBRC 108238</name>
    <dbReference type="NCBI Taxonomy" id="1223543"/>
    <lineage>
        <taxon>Bacteria</taxon>
        <taxon>Bacillati</taxon>
        <taxon>Actinomycetota</taxon>
        <taxon>Actinomycetes</taxon>
        <taxon>Mycobacteriales</taxon>
        <taxon>Gordoniaceae</taxon>
        <taxon>Gordonia</taxon>
    </lineage>
</organism>
<comment type="caution">
    <text evidence="4">The sequence shown here is derived from an EMBL/GenBank/DDBJ whole genome shotgun (WGS) entry which is preliminary data.</text>
</comment>
<keyword evidence="2" id="KW-0812">Transmembrane</keyword>
<proteinExistence type="predicted"/>
<feature type="transmembrane region" description="Helical" evidence="2">
    <location>
        <begin position="52"/>
        <end position="74"/>
    </location>
</feature>
<feature type="compositionally biased region" description="Polar residues" evidence="1">
    <location>
        <begin position="85"/>
        <end position="94"/>
    </location>
</feature>
<reference evidence="4 5" key="1">
    <citation type="submission" date="2013-02" db="EMBL/GenBank/DDBJ databases">
        <title>Whole genome shotgun sequence of Gordonia paraffinivorans NBRC 108238.</title>
        <authorList>
            <person name="Isaki-Nakamura S."/>
            <person name="Hosoyama A."/>
            <person name="Tsuchikane K."/>
            <person name="Ando Y."/>
            <person name="Baba S."/>
            <person name="Ohji S."/>
            <person name="Hamada M."/>
            <person name="Tamura T."/>
            <person name="Yamazoe A."/>
            <person name="Yamazaki S."/>
            <person name="Fujita N."/>
        </authorList>
    </citation>
    <scope>NUCLEOTIDE SEQUENCE [LARGE SCALE GENOMIC DNA]</scope>
    <source>
        <strain evidence="4 5">NBRC 108238</strain>
    </source>
</reference>
<feature type="domain" description="DUF2510" evidence="3">
    <location>
        <begin position="11"/>
        <end position="42"/>
    </location>
</feature>
<evidence type="ECO:0000259" key="3">
    <source>
        <dbReference type="Pfam" id="PF10708"/>
    </source>
</evidence>
<gene>
    <name evidence="4" type="ORF">GP2_006_00160</name>
</gene>
<evidence type="ECO:0000256" key="2">
    <source>
        <dbReference type="SAM" id="Phobius"/>
    </source>
</evidence>
<dbReference type="Proteomes" id="UP000035021">
    <property type="component" value="Unassembled WGS sequence"/>
</dbReference>
<protein>
    <recommendedName>
        <fullName evidence="3">DUF2510 domain-containing protein</fullName>
    </recommendedName>
</protein>
<dbReference type="EMBL" id="BAOQ01000006">
    <property type="protein sequence ID" value="GAC82862.1"/>
    <property type="molecule type" value="Genomic_DNA"/>
</dbReference>
<keyword evidence="2" id="KW-1133">Transmembrane helix</keyword>
<sequence length="233" mass="25221">MTQPPPPPPPPGWHPDPDDPTLLRWWDGHQWTDEWQLANMPPKRNSGIAKPLLIVGGVVVVVLAVVVAVAFAVASTTGTDRHETASPSTPSVTSDPAARAEASRRAEAERIRLTDKSSYKAVTSREWQLVAKNPDAHIGELYVIYGRVAQADTATGSYQMRVYTDGQQVETYDFDINTIVRAGEASFSDVVEDDLVALWVKVTGSETYETTMGGEVTAPAVEANIIEVYGSSG</sequence>
<keyword evidence="5" id="KW-1185">Reference proteome</keyword>
<feature type="compositionally biased region" description="Pro residues" evidence="1">
    <location>
        <begin position="1"/>
        <end position="14"/>
    </location>
</feature>